<dbReference type="Gene3D" id="2.40.50.140">
    <property type="entry name" value="Nucleic acid-binding proteins"/>
    <property type="match status" value="1"/>
</dbReference>
<dbReference type="RefSeq" id="WP_010107802.1">
    <property type="nucleotide sequence ID" value="NZ_CP008727.1"/>
</dbReference>
<dbReference type="InterPro" id="IPR012340">
    <property type="entry name" value="NA-bd_OB-fold"/>
</dbReference>
<evidence type="ECO:0000313" key="2">
    <source>
        <dbReference type="EMBL" id="AIO68497.1"/>
    </source>
</evidence>
<feature type="region of interest" description="Disordered" evidence="1">
    <location>
        <begin position="167"/>
        <end position="202"/>
    </location>
</feature>
<feature type="compositionally biased region" description="Basic and acidic residues" evidence="1">
    <location>
        <begin position="68"/>
        <end position="77"/>
    </location>
</feature>
<gene>
    <name evidence="2" type="ORF">DM82_4338</name>
</gene>
<reference evidence="2 3" key="1">
    <citation type="submission" date="2014-06" db="EMBL/GenBank/DDBJ databases">
        <authorList>
            <person name="Bishop-Lilly K.A."/>
            <person name="Broomall S.M."/>
            <person name="Chain P.S."/>
            <person name="Chertkov O."/>
            <person name="Coyne S.R."/>
            <person name="Daligault H.E."/>
            <person name="Davenport K.W."/>
            <person name="Erkkila T."/>
            <person name="Frey K.G."/>
            <person name="Gibbons H.S."/>
            <person name="Gu W."/>
            <person name="Jaissle J."/>
            <person name="Johnson S.L."/>
            <person name="Koroleva G.I."/>
            <person name="Ladner J.T."/>
            <person name="Lo C.-C."/>
            <person name="Minogue T.D."/>
            <person name="Munk C."/>
            <person name="Palacios G.F."/>
            <person name="Redden C.L."/>
            <person name="Rosenzweig C.N."/>
            <person name="Scholz M.B."/>
            <person name="Teshima H."/>
            <person name="Xu Y."/>
        </authorList>
    </citation>
    <scope>NUCLEOTIDE SEQUENCE [LARGE SCALE GENOMIC DNA]</scope>
    <source>
        <strain evidence="2 3">EO147</strain>
    </source>
</reference>
<name>A0AAI8BA29_9BURK</name>
<sequence>MAEAKKGKSKIVGKFVTPKGVFQYAWLDKPDNSEYGKGKFKCAILLEQGVKENDDFAKKLNELHKAARGKADAKPAKDGSALADAAAEEGNDKKERLRGFWVITAKSKQKPEQKAADGKTTLKETAKSGDYGRMSVAAAEYDTGSNKGVTLYLNGIKLLERRAQSDLGFEDESEDYEVDAGTPSLDEDESEGSGKSSDDQDF</sequence>
<feature type="region of interest" description="Disordered" evidence="1">
    <location>
        <begin position="68"/>
        <end position="92"/>
    </location>
</feature>
<keyword evidence="3" id="KW-1185">Reference proteome</keyword>
<dbReference type="SUPFAM" id="SSF50249">
    <property type="entry name" value="Nucleic acid-binding proteins"/>
    <property type="match status" value="1"/>
</dbReference>
<proteinExistence type="predicted"/>
<organism evidence="2 3">
    <name type="scientific">Burkholderia oklahomensis</name>
    <dbReference type="NCBI Taxonomy" id="342113"/>
    <lineage>
        <taxon>Bacteria</taxon>
        <taxon>Pseudomonadati</taxon>
        <taxon>Pseudomonadota</taxon>
        <taxon>Betaproteobacteria</taxon>
        <taxon>Burkholderiales</taxon>
        <taxon>Burkholderiaceae</taxon>
        <taxon>Burkholderia</taxon>
        <taxon>pseudomallei group</taxon>
    </lineage>
</organism>
<protein>
    <recommendedName>
        <fullName evidence="4">DUF2815 domain-containing protein</fullName>
    </recommendedName>
</protein>
<evidence type="ECO:0008006" key="4">
    <source>
        <dbReference type="Google" id="ProtNLM"/>
    </source>
</evidence>
<feature type="region of interest" description="Disordered" evidence="1">
    <location>
        <begin position="108"/>
        <end position="129"/>
    </location>
</feature>
<accession>A0AAI8BA29</accession>
<dbReference type="Proteomes" id="UP000029424">
    <property type="component" value="Chromosome 2"/>
</dbReference>
<feature type="compositionally biased region" description="Acidic residues" evidence="1">
    <location>
        <begin position="168"/>
        <end position="178"/>
    </location>
</feature>
<dbReference type="AlphaFoldDB" id="A0AAI8BA29"/>
<evidence type="ECO:0000313" key="3">
    <source>
        <dbReference type="Proteomes" id="UP000029424"/>
    </source>
</evidence>
<dbReference type="Pfam" id="PF10991">
    <property type="entry name" value="Enc34_ssDNA-bd"/>
    <property type="match status" value="1"/>
</dbReference>
<dbReference type="EMBL" id="CP008727">
    <property type="protein sequence ID" value="AIO68497.1"/>
    <property type="molecule type" value="Genomic_DNA"/>
</dbReference>
<feature type="compositionally biased region" description="Basic and acidic residues" evidence="1">
    <location>
        <begin position="109"/>
        <end position="127"/>
    </location>
</feature>
<evidence type="ECO:0000256" key="1">
    <source>
        <dbReference type="SAM" id="MobiDB-lite"/>
    </source>
</evidence>
<dbReference type="KEGG" id="bok:DM82_4338"/>
<dbReference type="InterPro" id="IPR022595">
    <property type="entry name" value="Enc34_ssDNA-bd"/>
</dbReference>